<dbReference type="GO" id="GO:0008270">
    <property type="term" value="F:zinc ion binding"/>
    <property type="evidence" value="ECO:0007669"/>
    <property type="project" value="InterPro"/>
</dbReference>
<dbReference type="RefSeq" id="WP_343335676.1">
    <property type="nucleotide sequence ID" value="NZ_JAPOHD010000068.1"/>
</dbReference>
<comment type="caution">
    <text evidence="4">The sequence shown here is derived from an EMBL/GenBank/DDBJ whole genome shotgun (WGS) entry which is preliminary data.</text>
</comment>
<evidence type="ECO:0000259" key="3">
    <source>
        <dbReference type="Pfam" id="PF00246"/>
    </source>
</evidence>
<dbReference type="GO" id="GO:0006508">
    <property type="term" value="P:proteolysis"/>
    <property type="evidence" value="ECO:0007669"/>
    <property type="project" value="InterPro"/>
</dbReference>
<evidence type="ECO:0000313" key="4">
    <source>
        <dbReference type="EMBL" id="MCY1723353.1"/>
    </source>
</evidence>
<dbReference type="Pfam" id="PF00246">
    <property type="entry name" value="Peptidase_M14"/>
    <property type="match status" value="1"/>
</dbReference>
<accession>A0A9X3FIL0</accession>
<dbReference type="EMBL" id="JAPOHD010000068">
    <property type="protein sequence ID" value="MCY1723353.1"/>
    <property type="molecule type" value="Genomic_DNA"/>
</dbReference>
<gene>
    <name evidence="4" type="ORF">OU798_23585</name>
</gene>
<reference evidence="4" key="1">
    <citation type="submission" date="2022-11" db="EMBL/GenBank/DDBJ databases">
        <title>Marilongibacter aestuarii gen. nov., sp. nov., isolated from tidal flat sediment.</title>
        <authorList>
            <person name="Jiayan W."/>
        </authorList>
    </citation>
    <scope>NUCLEOTIDE SEQUENCE</scope>
    <source>
        <strain evidence="4">Z1-6</strain>
    </source>
</reference>
<sequence length="611" mass="68189">MLKKLLHMLLSGFLLFSVNQLTAQSKSDFIQYHTNDEIQQILKKYTNRKTTLHTIAESPGGNAVTVLEIGSDLKDVPAIFVGANFEGNVPLATEGALYLAKMLLDSAAYTQKVKWYIMPQPNPDAATGYFTDVKYGRTVNDYPVNNDADDALNEDGFDDLNGDGFITQMRIKDPEGTYIISKDNALVMKKADTKKGERGEYKIYSEGIDNDEDGQYNEDGEGGINVGIAFPHLFPRAQSEAGMYAGQTPEVYGIMRFIYDHPEIAMVYTIGSSNFCIEPPVGGRKGDANLDKIKIPNRYGRMFGIDVSRTYTMEEVIEMFKANVPAEMEITPSVVAGMVGLGAAVNPLDDDLIFYKKFSEEYKKFLEEKNFNLETLPPSPAKDGSFELWAYYHLGVPSFSMNLFSIPKEKVEKKDDNEVPSENKEEERESEISEKDKALFAYSEKEWEDSGFVKWEKVNHPKLGQIEVGGFIPYLETTPKAEKIEELVGAQIPWLLQLSNKLPDITIEDYKITQKGSGIYTLELFVANNGELGYPISIGQRNNQPAPVIIVLNGDVELLQGKNRTPLGSVGAHQIRKLTWLIKTTPAPPNVTVKIESVVFKNEVKQINIGG</sequence>
<feature type="domain" description="Peptidase M14" evidence="3">
    <location>
        <begin position="39"/>
        <end position="124"/>
    </location>
</feature>
<dbReference type="SUPFAM" id="SSF53187">
    <property type="entry name" value="Zn-dependent exopeptidases"/>
    <property type="match status" value="1"/>
</dbReference>
<evidence type="ECO:0000256" key="2">
    <source>
        <dbReference type="SAM" id="SignalP"/>
    </source>
</evidence>
<feature type="chain" id="PRO_5040844458" evidence="2">
    <location>
        <begin position="24"/>
        <end position="611"/>
    </location>
</feature>
<evidence type="ECO:0000313" key="5">
    <source>
        <dbReference type="Proteomes" id="UP001145087"/>
    </source>
</evidence>
<dbReference type="Proteomes" id="UP001145087">
    <property type="component" value="Unassembled WGS sequence"/>
</dbReference>
<organism evidence="4 5">
    <name type="scientific">Draconibacterium aestuarii</name>
    <dbReference type="NCBI Taxonomy" id="2998507"/>
    <lineage>
        <taxon>Bacteria</taxon>
        <taxon>Pseudomonadati</taxon>
        <taxon>Bacteroidota</taxon>
        <taxon>Bacteroidia</taxon>
        <taxon>Marinilabiliales</taxon>
        <taxon>Prolixibacteraceae</taxon>
        <taxon>Draconibacterium</taxon>
    </lineage>
</organism>
<dbReference type="CDD" id="cd06905">
    <property type="entry name" value="M14-like"/>
    <property type="match status" value="1"/>
</dbReference>
<dbReference type="AlphaFoldDB" id="A0A9X3FIL0"/>
<keyword evidence="5" id="KW-1185">Reference proteome</keyword>
<protein>
    <submittedName>
        <fullName evidence="4">M14 family metallopeptidase</fullName>
    </submittedName>
</protein>
<feature type="signal peptide" evidence="2">
    <location>
        <begin position="1"/>
        <end position="23"/>
    </location>
</feature>
<dbReference type="Gene3D" id="3.40.630.10">
    <property type="entry name" value="Zn peptidases"/>
    <property type="match status" value="1"/>
</dbReference>
<dbReference type="InterPro" id="IPR000834">
    <property type="entry name" value="Peptidase_M14"/>
</dbReference>
<evidence type="ECO:0000256" key="1">
    <source>
        <dbReference type="SAM" id="MobiDB-lite"/>
    </source>
</evidence>
<dbReference type="GO" id="GO:0004181">
    <property type="term" value="F:metallocarboxypeptidase activity"/>
    <property type="evidence" value="ECO:0007669"/>
    <property type="project" value="InterPro"/>
</dbReference>
<name>A0A9X3FIL0_9BACT</name>
<keyword evidence="2" id="KW-0732">Signal</keyword>
<feature type="region of interest" description="Disordered" evidence="1">
    <location>
        <begin position="412"/>
        <end position="432"/>
    </location>
</feature>
<proteinExistence type="predicted"/>